<organism evidence="2 3">
    <name type="scientific">Paractinoplanes durhamensis</name>
    <dbReference type="NCBI Taxonomy" id="113563"/>
    <lineage>
        <taxon>Bacteria</taxon>
        <taxon>Bacillati</taxon>
        <taxon>Actinomycetota</taxon>
        <taxon>Actinomycetes</taxon>
        <taxon>Micromonosporales</taxon>
        <taxon>Micromonosporaceae</taxon>
        <taxon>Paractinoplanes</taxon>
    </lineage>
</organism>
<accession>A0ABQ3YNR1</accession>
<dbReference type="EMBL" id="BOML01000003">
    <property type="protein sequence ID" value="GID99023.1"/>
    <property type="molecule type" value="Genomic_DNA"/>
</dbReference>
<sequence length="99" mass="10152">MPSPATTAIRATLTFPLLWSPLIGSQVSPAVPIYGNSVPSPGIQNSPRTAANGHGGCCDEYAWIGPAGIHSRAVRAADSSPEDEPTGGQHDKDNASDAD</sequence>
<keyword evidence="3" id="KW-1185">Reference proteome</keyword>
<feature type="region of interest" description="Disordered" evidence="1">
    <location>
        <begin position="72"/>
        <end position="99"/>
    </location>
</feature>
<name>A0ABQ3YNR1_9ACTN</name>
<evidence type="ECO:0000313" key="2">
    <source>
        <dbReference type="EMBL" id="GID99023.1"/>
    </source>
</evidence>
<evidence type="ECO:0008006" key="4">
    <source>
        <dbReference type="Google" id="ProtNLM"/>
    </source>
</evidence>
<evidence type="ECO:0000256" key="1">
    <source>
        <dbReference type="SAM" id="MobiDB-lite"/>
    </source>
</evidence>
<protein>
    <recommendedName>
        <fullName evidence="4">Secreted protein</fullName>
    </recommendedName>
</protein>
<feature type="compositionally biased region" description="Basic and acidic residues" evidence="1">
    <location>
        <begin position="89"/>
        <end position="99"/>
    </location>
</feature>
<evidence type="ECO:0000313" key="3">
    <source>
        <dbReference type="Proteomes" id="UP000637628"/>
    </source>
</evidence>
<proteinExistence type="predicted"/>
<gene>
    <name evidence="2" type="ORF">Adu01nite_03740</name>
</gene>
<reference evidence="2 3" key="1">
    <citation type="submission" date="2021-01" db="EMBL/GenBank/DDBJ databases">
        <title>Whole genome shotgun sequence of Actinoplanes durhamensis NBRC 14914.</title>
        <authorList>
            <person name="Komaki H."/>
            <person name="Tamura T."/>
        </authorList>
    </citation>
    <scope>NUCLEOTIDE SEQUENCE [LARGE SCALE GENOMIC DNA]</scope>
    <source>
        <strain evidence="2 3">NBRC 14914</strain>
    </source>
</reference>
<comment type="caution">
    <text evidence="2">The sequence shown here is derived from an EMBL/GenBank/DDBJ whole genome shotgun (WGS) entry which is preliminary data.</text>
</comment>
<dbReference type="Proteomes" id="UP000637628">
    <property type="component" value="Unassembled WGS sequence"/>
</dbReference>